<protein>
    <submittedName>
        <fullName evidence="1">Uncharacterized protein</fullName>
    </submittedName>
</protein>
<name>A0AAD4SJC2_9MAGN</name>
<reference evidence="1" key="1">
    <citation type="submission" date="2022-04" db="EMBL/GenBank/DDBJ databases">
        <title>A functionally conserved STORR gene fusion in Papaver species that diverged 16.8 million years ago.</title>
        <authorList>
            <person name="Catania T."/>
        </authorList>
    </citation>
    <scope>NUCLEOTIDE SEQUENCE</scope>
    <source>
        <strain evidence="1">S-188037</strain>
    </source>
</reference>
<dbReference type="Proteomes" id="UP001202328">
    <property type="component" value="Unassembled WGS sequence"/>
</dbReference>
<dbReference type="AlphaFoldDB" id="A0AAD4SJC2"/>
<evidence type="ECO:0000313" key="1">
    <source>
        <dbReference type="EMBL" id="KAI3908840.1"/>
    </source>
</evidence>
<proteinExistence type="predicted"/>
<keyword evidence="2" id="KW-1185">Reference proteome</keyword>
<dbReference type="EMBL" id="JAJJMB010010439">
    <property type="protein sequence ID" value="KAI3908840.1"/>
    <property type="molecule type" value="Genomic_DNA"/>
</dbReference>
<comment type="caution">
    <text evidence="1">The sequence shown here is derived from an EMBL/GenBank/DDBJ whole genome shotgun (WGS) entry which is preliminary data.</text>
</comment>
<organism evidence="1 2">
    <name type="scientific">Papaver atlanticum</name>
    <dbReference type="NCBI Taxonomy" id="357466"/>
    <lineage>
        <taxon>Eukaryota</taxon>
        <taxon>Viridiplantae</taxon>
        <taxon>Streptophyta</taxon>
        <taxon>Embryophyta</taxon>
        <taxon>Tracheophyta</taxon>
        <taxon>Spermatophyta</taxon>
        <taxon>Magnoliopsida</taxon>
        <taxon>Ranunculales</taxon>
        <taxon>Papaveraceae</taxon>
        <taxon>Papaveroideae</taxon>
        <taxon>Papaver</taxon>
    </lineage>
</organism>
<sequence>MKEVEIRKQRNIDELKYLDELTHLFGDALAHARTHLKEKVPIVIDSIDQRAKQQNPSIYSLLALVHVS</sequence>
<accession>A0AAD4SJC2</accession>
<evidence type="ECO:0000313" key="2">
    <source>
        <dbReference type="Proteomes" id="UP001202328"/>
    </source>
</evidence>
<gene>
    <name evidence="1" type="ORF">MKW98_029390</name>
</gene>